<keyword evidence="4 5" id="KW-0472">Membrane</keyword>
<dbReference type="PANTHER" id="PTHR13439:SF5">
    <property type="entry name" value="TLC DOMAIN-CONTAINING PROTEIN 1"/>
    <property type="match status" value="1"/>
</dbReference>
<keyword evidence="3 6" id="KW-1133">Transmembrane helix</keyword>
<dbReference type="AlphaFoldDB" id="A0A401S2H8"/>
<evidence type="ECO:0000256" key="3">
    <source>
        <dbReference type="ARBA" id="ARBA00022989"/>
    </source>
</evidence>
<dbReference type="Pfam" id="PF03798">
    <property type="entry name" value="TRAM_LAG1_CLN8"/>
    <property type="match status" value="1"/>
</dbReference>
<dbReference type="PANTHER" id="PTHR13439">
    <property type="entry name" value="CT120 PROTEIN"/>
    <property type="match status" value="1"/>
</dbReference>
<dbReference type="PROSITE" id="PS50922">
    <property type="entry name" value="TLC"/>
    <property type="match status" value="1"/>
</dbReference>
<dbReference type="GO" id="GO:0097035">
    <property type="term" value="P:regulation of membrane lipid distribution"/>
    <property type="evidence" value="ECO:0007669"/>
    <property type="project" value="TreeGrafter"/>
</dbReference>
<proteinExistence type="predicted"/>
<dbReference type="OMA" id="CAGQNGM"/>
<dbReference type="InterPro" id="IPR006634">
    <property type="entry name" value="TLC-dom"/>
</dbReference>
<dbReference type="GO" id="GO:0055091">
    <property type="term" value="P:phospholipid homeostasis"/>
    <property type="evidence" value="ECO:0007669"/>
    <property type="project" value="TreeGrafter"/>
</dbReference>
<feature type="transmembrane region" description="Helical" evidence="6">
    <location>
        <begin position="175"/>
        <end position="197"/>
    </location>
</feature>
<comment type="caution">
    <text evidence="8">The sequence shown here is derived from an EMBL/GenBank/DDBJ whole genome shotgun (WGS) entry which is preliminary data.</text>
</comment>
<protein>
    <recommendedName>
        <fullName evidence="7">TLC domain-containing protein</fullName>
    </recommendedName>
</protein>
<reference evidence="8 9" key="1">
    <citation type="journal article" date="2018" name="Nat. Ecol. Evol.">
        <title>Shark genomes provide insights into elasmobranch evolution and the origin of vertebrates.</title>
        <authorList>
            <person name="Hara Y"/>
            <person name="Yamaguchi K"/>
            <person name="Onimaru K"/>
            <person name="Kadota M"/>
            <person name="Koyanagi M"/>
            <person name="Keeley SD"/>
            <person name="Tatsumi K"/>
            <person name="Tanaka K"/>
            <person name="Motone F"/>
            <person name="Kageyama Y"/>
            <person name="Nozu R"/>
            <person name="Adachi N"/>
            <person name="Nishimura O"/>
            <person name="Nakagawa R"/>
            <person name="Tanegashima C"/>
            <person name="Kiyatake I"/>
            <person name="Matsumoto R"/>
            <person name="Murakumo K"/>
            <person name="Nishida K"/>
            <person name="Terakita A"/>
            <person name="Kuratani S"/>
            <person name="Sato K"/>
            <person name="Hyodo S Kuraku.S."/>
        </authorList>
    </citation>
    <scope>NUCLEOTIDE SEQUENCE [LARGE SCALE GENOMIC DNA]</scope>
</reference>
<dbReference type="GO" id="GO:0005886">
    <property type="term" value="C:plasma membrane"/>
    <property type="evidence" value="ECO:0007669"/>
    <property type="project" value="TreeGrafter"/>
</dbReference>
<evidence type="ECO:0000256" key="1">
    <source>
        <dbReference type="ARBA" id="ARBA00004141"/>
    </source>
</evidence>
<dbReference type="OrthoDB" id="10266980at2759"/>
<accession>A0A401S2H8</accession>
<organism evidence="8 9">
    <name type="scientific">Chiloscyllium punctatum</name>
    <name type="common">Brownbanded bambooshark</name>
    <name type="synonym">Hemiscyllium punctatum</name>
    <dbReference type="NCBI Taxonomy" id="137246"/>
    <lineage>
        <taxon>Eukaryota</taxon>
        <taxon>Metazoa</taxon>
        <taxon>Chordata</taxon>
        <taxon>Craniata</taxon>
        <taxon>Vertebrata</taxon>
        <taxon>Chondrichthyes</taxon>
        <taxon>Elasmobranchii</taxon>
        <taxon>Galeomorphii</taxon>
        <taxon>Galeoidea</taxon>
        <taxon>Orectolobiformes</taxon>
        <taxon>Hemiscylliidae</taxon>
        <taxon>Chiloscyllium</taxon>
    </lineage>
</organism>
<evidence type="ECO:0000256" key="5">
    <source>
        <dbReference type="PROSITE-ProRule" id="PRU00205"/>
    </source>
</evidence>
<evidence type="ECO:0000313" key="8">
    <source>
        <dbReference type="EMBL" id="GCC24625.1"/>
    </source>
</evidence>
<dbReference type="GO" id="GO:0071709">
    <property type="term" value="P:membrane assembly"/>
    <property type="evidence" value="ECO:0007669"/>
    <property type="project" value="TreeGrafter"/>
</dbReference>
<evidence type="ECO:0000313" key="9">
    <source>
        <dbReference type="Proteomes" id="UP000287033"/>
    </source>
</evidence>
<keyword evidence="9" id="KW-1185">Reference proteome</keyword>
<dbReference type="EMBL" id="BEZZ01000062">
    <property type="protein sequence ID" value="GCC24625.1"/>
    <property type="molecule type" value="Genomic_DNA"/>
</dbReference>
<evidence type="ECO:0000259" key="7">
    <source>
        <dbReference type="PROSITE" id="PS50922"/>
    </source>
</evidence>
<comment type="subcellular location">
    <subcellularLocation>
        <location evidence="1">Membrane</location>
        <topology evidence="1">Multi-pass membrane protein</topology>
    </subcellularLocation>
</comment>
<dbReference type="SMART" id="SM00724">
    <property type="entry name" value="TLC"/>
    <property type="match status" value="1"/>
</dbReference>
<feature type="domain" description="TLC" evidence="7">
    <location>
        <begin position="42"/>
        <end position="236"/>
    </location>
</feature>
<evidence type="ECO:0000256" key="4">
    <source>
        <dbReference type="ARBA" id="ARBA00023136"/>
    </source>
</evidence>
<gene>
    <name evidence="8" type="ORF">chiPu_0003027</name>
</gene>
<dbReference type="InterPro" id="IPR050846">
    <property type="entry name" value="TLCD"/>
</dbReference>
<keyword evidence="2 5" id="KW-0812">Transmembrane</keyword>
<feature type="transmembrane region" description="Helical" evidence="6">
    <location>
        <begin position="209"/>
        <end position="228"/>
    </location>
</feature>
<name>A0A401S2H8_CHIPU</name>
<dbReference type="STRING" id="137246.A0A401S2H8"/>
<evidence type="ECO:0000256" key="2">
    <source>
        <dbReference type="ARBA" id="ARBA00022692"/>
    </source>
</evidence>
<dbReference type="GO" id="GO:0007009">
    <property type="term" value="P:plasma membrane organization"/>
    <property type="evidence" value="ECO:0007669"/>
    <property type="project" value="TreeGrafter"/>
</dbReference>
<evidence type="ECO:0000256" key="6">
    <source>
        <dbReference type="SAM" id="Phobius"/>
    </source>
</evidence>
<sequence length="252" mass="29153">MIAQDHPILTILLSALAFQSLRLVLRARSGCLLPKQVEGNKTKSWRWTNLSVSLVHSAITGPWALLCVYNSPEMLTELLTFHSSFSYLLICVSTGYFVQDVADIIMNGQSKASWEFLLHHMLVISTFLYIVLTHNYVAGAVVALFVEINSIFLHTRLLLKLANAQTSQLYHYNKYINVFTYIIFRLLAQFYLTWFMLTNFSILPNSGYINLNLNAMNIMILVYFYRLIRTDFFRKPKHYLQNGNNNTKFVDD</sequence>
<dbReference type="Proteomes" id="UP000287033">
    <property type="component" value="Unassembled WGS sequence"/>
</dbReference>